<evidence type="ECO:0000313" key="1">
    <source>
        <dbReference type="EMBL" id="TDH72285.1"/>
    </source>
</evidence>
<gene>
    <name evidence="1" type="ORF">CCR75_002524</name>
</gene>
<keyword evidence="2" id="KW-1185">Reference proteome</keyword>
<dbReference type="GeneID" id="94346292"/>
<dbReference type="KEGG" id="blac:94346292"/>
<comment type="caution">
    <text evidence="1">The sequence shown here is derived from an EMBL/GenBank/DDBJ whole genome shotgun (WGS) entry which is preliminary data.</text>
</comment>
<protein>
    <submittedName>
        <fullName evidence="1">Uncharacterized protein</fullName>
    </submittedName>
</protein>
<dbReference type="AlphaFoldDB" id="A0A976II89"/>
<organism evidence="1 2">
    <name type="scientific">Bremia lactucae</name>
    <name type="common">Lettuce downy mildew</name>
    <dbReference type="NCBI Taxonomy" id="4779"/>
    <lineage>
        <taxon>Eukaryota</taxon>
        <taxon>Sar</taxon>
        <taxon>Stramenopiles</taxon>
        <taxon>Oomycota</taxon>
        <taxon>Peronosporomycetes</taxon>
        <taxon>Peronosporales</taxon>
        <taxon>Peronosporaceae</taxon>
        <taxon>Bremia</taxon>
    </lineage>
</organism>
<name>A0A976II89_BRELC</name>
<proteinExistence type="predicted"/>
<dbReference type="EMBL" id="SHOA02000012">
    <property type="protein sequence ID" value="TDH72285.1"/>
    <property type="molecule type" value="Genomic_DNA"/>
</dbReference>
<dbReference type="RefSeq" id="XP_067821784.1">
    <property type="nucleotide sequence ID" value="XM_067960621.1"/>
</dbReference>
<evidence type="ECO:0000313" key="2">
    <source>
        <dbReference type="Proteomes" id="UP000294530"/>
    </source>
</evidence>
<sequence length="64" mass="7319">MRRRKLFIRLRAKTKSHNIFPGLDNMRTYSEDGQESVGVLMAMNSKTYTSVAWPPSVDVTLMDA</sequence>
<reference evidence="1 2" key="1">
    <citation type="journal article" date="2021" name="Genome Biol.">
        <title>AFLAP: assembly-free linkage analysis pipeline using k-mers from genome sequencing data.</title>
        <authorList>
            <person name="Fletcher K."/>
            <person name="Zhang L."/>
            <person name="Gil J."/>
            <person name="Han R."/>
            <person name="Cavanaugh K."/>
            <person name="Michelmore R."/>
        </authorList>
    </citation>
    <scope>NUCLEOTIDE SEQUENCE [LARGE SCALE GENOMIC DNA]</scope>
    <source>
        <strain evidence="1 2">SF5</strain>
    </source>
</reference>
<accession>A0A976II89</accession>
<dbReference type="Proteomes" id="UP000294530">
    <property type="component" value="Unassembled WGS sequence"/>
</dbReference>